<dbReference type="VEuPathDB" id="FungiDB:BO71DRAFT_443540"/>
<proteinExistence type="predicted"/>
<sequence>MPVSLHDLTVYRVCYSVLEGDMMVICNTAYDNEPVPVRLQAFLNKEGHIFALRAWIKAGMNRFITMINDSLVHAVPTIDPNYNPNDVITVAVIEEGVGEDIVSSWYGIRFSVLAGLKEWYSQYLPRRPDYMAVLDRLAARAKDHPDI</sequence>
<organism evidence="1 2">
    <name type="scientific">Aspergillus ellipticus CBS 707.79</name>
    <dbReference type="NCBI Taxonomy" id="1448320"/>
    <lineage>
        <taxon>Eukaryota</taxon>
        <taxon>Fungi</taxon>
        <taxon>Dikarya</taxon>
        <taxon>Ascomycota</taxon>
        <taxon>Pezizomycotina</taxon>
        <taxon>Eurotiomycetes</taxon>
        <taxon>Eurotiomycetidae</taxon>
        <taxon>Eurotiales</taxon>
        <taxon>Aspergillaceae</taxon>
        <taxon>Aspergillus</taxon>
        <taxon>Aspergillus subgen. Circumdati</taxon>
    </lineage>
</organism>
<reference evidence="1 2" key="1">
    <citation type="submission" date="2018-02" db="EMBL/GenBank/DDBJ databases">
        <title>The genomes of Aspergillus section Nigri reveals drivers in fungal speciation.</title>
        <authorList>
            <consortium name="DOE Joint Genome Institute"/>
            <person name="Vesth T.C."/>
            <person name="Nybo J."/>
            <person name="Theobald S."/>
            <person name="Brandl J."/>
            <person name="Frisvad J.C."/>
            <person name="Nielsen K.F."/>
            <person name="Lyhne E.K."/>
            <person name="Kogle M.E."/>
            <person name="Kuo A."/>
            <person name="Riley R."/>
            <person name="Clum A."/>
            <person name="Nolan M."/>
            <person name="Lipzen A."/>
            <person name="Salamov A."/>
            <person name="Henrissat B."/>
            <person name="Wiebenga A."/>
            <person name="De vries R.P."/>
            <person name="Grigoriev I.V."/>
            <person name="Mortensen U.H."/>
            <person name="Andersen M.R."/>
            <person name="Baker S.E."/>
        </authorList>
    </citation>
    <scope>NUCLEOTIDE SEQUENCE [LARGE SCALE GENOMIC DNA]</scope>
    <source>
        <strain evidence="1 2">CBS 707.79</strain>
    </source>
</reference>
<evidence type="ECO:0000313" key="2">
    <source>
        <dbReference type="Proteomes" id="UP000247810"/>
    </source>
</evidence>
<name>A0A319D092_9EURO</name>
<dbReference type="Proteomes" id="UP000247810">
    <property type="component" value="Unassembled WGS sequence"/>
</dbReference>
<accession>A0A319D092</accession>
<dbReference type="AlphaFoldDB" id="A0A319D092"/>
<dbReference type="EMBL" id="KZ825963">
    <property type="protein sequence ID" value="PYH90936.1"/>
    <property type="molecule type" value="Genomic_DNA"/>
</dbReference>
<evidence type="ECO:0000313" key="1">
    <source>
        <dbReference type="EMBL" id="PYH90936.1"/>
    </source>
</evidence>
<gene>
    <name evidence="1" type="ORF">BO71DRAFT_443540</name>
</gene>
<keyword evidence="2" id="KW-1185">Reference proteome</keyword>
<protein>
    <submittedName>
        <fullName evidence="1">Uncharacterized protein</fullName>
    </submittedName>
</protein>